<dbReference type="PRINTS" id="PR00134">
    <property type="entry name" value="GLHYDRLASE10"/>
</dbReference>
<dbReference type="EMBL" id="CP020472">
    <property type="protein sequence ID" value="ARD24385.1"/>
    <property type="molecule type" value="Genomic_DNA"/>
</dbReference>
<evidence type="ECO:0000256" key="2">
    <source>
        <dbReference type="ARBA" id="ARBA00023277"/>
    </source>
</evidence>
<proteinExistence type="inferred from homology"/>
<evidence type="ECO:0000256" key="4">
    <source>
        <dbReference type="ARBA" id="ARBA00023326"/>
    </source>
</evidence>
<feature type="domain" description="GH10" evidence="7">
    <location>
        <begin position="35"/>
        <end position="382"/>
    </location>
</feature>
<keyword evidence="1 5" id="KW-0378">Hydrolase</keyword>
<feature type="signal peptide" evidence="6">
    <location>
        <begin position="1"/>
        <end position="32"/>
    </location>
</feature>
<evidence type="ECO:0000256" key="3">
    <source>
        <dbReference type="ARBA" id="ARBA00023295"/>
    </source>
</evidence>
<evidence type="ECO:0000256" key="5">
    <source>
        <dbReference type="RuleBase" id="RU361174"/>
    </source>
</evidence>
<gene>
    <name evidence="8" type="ORF">SJ2017_4158</name>
</gene>
<keyword evidence="6" id="KW-0732">Signal</keyword>
<dbReference type="Proteomes" id="UP000191820">
    <property type="component" value="Chromosome"/>
</dbReference>
<dbReference type="InterPro" id="IPR001000">
    <property type="entry name" value="GH10_dom"/>
</dbReference>
<comment type="catalytic activity">
    <reaction evidence="5">
        <text>Endohydrolysis of (1-&gt;4)-beta-D-xylosidic linkages in xylans.</text>
        <dbReference type="EC" id="3.2.1.8"/>
    </reaction>
</comment>
<dbReference type="RefSeq" id="WP_080917284.1">
    <property type="nucleotide sequence ID" value="NZ_CP020472.1"/>
</dbReference>
<dbReference type="PANTHER" id="PTHR31490">
    <property type="entry name" value="GLYCOSYL HYDROLASE"/>
    <property type="match status" value="1"/>
</dbReference>
<keyword evidence="9" id="KW-1185">Reference proteome</keyword>
<dbReference type="InterPro" id="IPR044846">
    <property type="entry name" value="GH10"/>
</dbReference>
<evidence type="ECO:0000313" key="8">
    <source>
        <dbReference type="EMBL" id="ARD24385.1"/>
    </source>
</evidence>
<sequence>MFVPDNSLISCAGLKRFVPLLACLLLPVTLQAADDKTELQLKDHFAEQFKIGAALSEAQILDKKPGVLDLVAQQFNSLTAENVMKWEEIHPSPQQYNFSTPDKLVSFGQKHDMYMVGHTLLWHQQTPDWVFEDEKGNLLERDSLLERLQLHINTVLGQYKGKVQAWDVVNEAFNEDGTLRDSKWLAIIGPDYIEKAFEYAHQADADIALYYNDYNLFKPAKRKAVVKLVKQLQSKGIRIDGVGIQGHYALDYPDLNEVENSINAFADTGVTVMFTEVDVSVLPFPDEDNQGADISLDMALQQQFNPYADGLPSDVEQQLAQRYKQIIDLFIKHQQKIDRVTFWGVDDGQTWRNDWPMTGRTDYPLLFDRELQLKPFVKDIIN</sequence>
<keyword evidence="2 5" id="KW-0119">Carbohydrate metabolism</keyword>
<feature type="chain" id="PRO_5045941941" description="Beta-xylanase" evidence="6">
    <location>
        <begin position="33"/>
        <end position="382"/>
    </location>
</feature>
<protein>
    <recommendedName>
        <fullName evidence="5">Beta-xylanase</fullName>
        <ecNumber evidence="5">3.2.1.8</ecNumber>
    </recommendedName>
</protein>
<reference evidence="8 9" key="1">
    <citation type="submission" date="2017-03" db="EMBL/GenBank/DDBJ databases">
        <title>Genome sequencing of Shewanella japonica KCTC 22435.</title>
        <authorList>
            <person name="Kim K.M."/>
        </authorList>
    </citation>
    <scope>NUCLEOTIDE SEQUENCE [LARGE SCALE GENOMIC DNA]</scope>
    <source>
        <strain evidence="8 9">KCTC 22435</strain>
    </source>
</reference>
<dbReference type="Pfam" id="PF00331">
    <property type="entry name" value="Glyco_hydro_10"/>
    <property type="match status" value="1"/>
</dbReference>
<dbReference type="SUPFAM" id="SSF51445">
    <property type="entry name" value="(Trans)glycosidases"/>
    <property type="match status" value="1"/>
</dbReference>
<dbReference type="EC" id="3.2.1.8" evidence="5"/>
<keyword evidence="4 5" id="KW-0624">Polysaccharide degradation</keyword>
<evidence type="ECO:0000259" key="7">
    <source>
        <dbReference type="PROSITE" id="PS51760"/>
    </source>
</evidence>
<evidence type="ECO:0000256" key="6">
    <source>
        <dbReference type="SAM" id="SignalP"/>
    </source>
</evidence>
<dbReference type="PROSITE" id="PS51760">
    <property type="entry name" value="GH10_2"/>
    <property type="match status" value="1"/>
</dbReference>
<keyword evidence="3 5" id="KW-0326">Glycosidase</keyword>
<organism evidence="8 9">
    <name type="scientific">Shewanella japonica</name>
    <dbReference type="NCBI Taxonomy" id="93973"/>
    <lineage>
        <taxon>Bacteria</taxon>
        <taxon>Pseudomonadati</taxon>
        <taxon>Pseudomonadota</taxon>
        <taxon>Gammaproteobacteria</taxon>
        <taxon>Alteromonadales</taxon>
        <taxon>Shewanellaceae</taxon>
        <taxon>Shewanella</taxon>
    </lineage>
</organism>
<dbReference type="InterPro" id="IPR017853">
    <property type="entry name" value="GH"/>
</dbReference>
<dbReference type="SMART" id="SM00633">
    <property type="entry name" value="Glyco_10"/>
    <property type="match status" value="1"/>
</dbReference>
<evidence type="ECO:0000256" key="1">
    <source>
        <dbReference type="ARBA" id="ARBA00022801"/>
    </source>
</evidence>
<name>A0ABN4YPR3_9GAMM</name>
<accession>A0ABN4YPR3</accession>
<dbReference type="PANTHER" id="PTHR31490:SF90">
    <property type="entry name" value="ENDO-1,4-BETA-XYLANASE A"/>
    <property type="match status" value="1"/>
</dbReference>
<comment type="similarity">
    <text evidence="5">Belongs to the glycosyl hydrolase 10 (cellulase F) family.</text>
</comment>
<evidence type="ECO:0000313" key="9">
    <source>
        <dbReference type="Proteomes" id="UP000191820"/>
    </source>
</evidence>
<dbReference type="Gene3D" id="3.20.20.80">
    <property type="entry name" value="Glycosidases"/>
    <property type="match status" value="1"/>
</dbReference>